<keyword evidence="1" id="KW-0614">Plasmid</keyword>
<gene>
    <name evidence="1" type="ORF">NE857_33680</name>
</gene>
<geneLocation type="plasmid" evidence="1 2">
    <name>unnamed1</name>
</geneLocation>
<keyword evidence="2" id="KW-1185">Reference proteome</keyword>
<accession>A0ABY5DJ14</accession>
<protein>
    <submittedName>
        <fullName evidence="1">Uncharacterized protein</fullName>
    </submittedName>
</protein>
<reference evidence="1" key="1">
    <citation type="submission" date="2022-06" db="EMBL/GenBank/DDBJ databases">
        <authorList>
            <person name="Ping M."/>
        </authorList>
    </citation>
    <scope>NUCLEOTIDE SEQUENCE</scope>
    <source>
        <strain evidence="1">JCM11759T</strain>
        <plasmid evidence="1">unnamed1</plasmid>
    </source>
</reference>
<proteinExistence type="predicted"/>
<sequence length="228" mass="24012">MTNVDVAADVRDLLPAEYLQMLLDTFVYECVMCGERSATSEAPASVLVRRDGLLTAAGLAHTACSPSRVREVAPGTLQARQDLDMTAQAIVIPGLDGNRPAIVCEVPGVRARVVDGDDLLIPGLRRLGLHPVARIAATPPVLADWRVRLPDEVRAEISAPGVGGFYSGPLFQHAQWHTVVTGSLGVVVLLVGVGLELQADREPGALLKALHQAARRGDLVGGTVPVTG</sequence>
<dbReference type="RefSeq" id="WP_254422237.1">
    <property type="nucleotide sequence ID" value="NZ_BAAAJB010000040.1"/>
</dbReference>
<name>A0ABY5DJ14_9ACTN</name>
<dbReference type="EMBL" id="CP099838">
    <property type="protein sequence ID" value="USY23583.1"/>
    <property type="molecule type" value="Genomic_DNA"/>
</dbReference>
<organism evidence="1 2">
    <name type="scientific">Nocardiopsis exhalans</name>
    <dbReference type="NCBI Taxonomy" id="163604"/>
    <lineage>
        <taxon>Bacteria</taxon>
        <taxon>Bacillati</taxon>
        <taxon>Actinomycetota</taxon>
        <taxon>Actinomycetes</taxon>
        <taxon>Streptosporangiales</taxon>
        <taxon>Nocardiopsidaceae</taxon>
        <taxon>Nocardiopsis</taxon>
    </lineage>
</organism>
<evidence type="ECO:0000313" key="1">
    <source>
        <dbReference type="EMBL" id="USY23583.1"/>
    </source>
</evidence>
<dbReference type="Proteomes" id="UP001055940">
    <property type="component" value="Plasmid unnamed1"/>
</dbReference>
<evidence type="ECO:0000313" key="2">
    <source>
        <dbReference type="Proteomes" id="UP001055940"/>
    </source>
</evidence>